<keyword evidence="2" id="KW-1133">Transmembrane helix</keyword>
<protein>
    <recommendedName>
        <fullName evidence="3">DUF1664 domain-containing protein</fullName>
    </recommendedName>
</protein>
<dbReference type="PANTHER" id="PTHR46667:SF6">
    <property type="entry name" value="OS01G0185100 PROTEIN"/>
    <property type="match status" value="1"/>
</dbReference>
<feature type="domain" description="DUF1664" evidence="3">
    <location>
        <begin position="85"/>
        <end position="198"/>
    </location>
</feature>
<reference evidence="4" key="1">
    <citation type="submission" date="2022-08" db="EMBL/GenBank/DDBJ databases">
        <authorList>
            <person name="Gutierrez-Valencia J."/>
        </authorList>
    </citation>
    <scope>NUCLEOTIDE SEQUENCE</scope>
</reference>
<dbReference type="Pfam" id="PF07889">
    <property type="entry name" value="DUF1664"/>
    <property type="match status" value="1"/>
</dbReference>
<gene>
    <name evidence="4" type="ORF">LITE_LOCUS2278</name>
</gene>
<organism evidence="4 5">
    <name type="scientific">Linum tenue</name>
    <dbReference type="NCBI Taxonomy" id="586396"/>
    <lineage>
        <taxon>Eukaryota</taxon>
        <taxon>Viridiplantae</taxon>
        <taxon>Streptophyta</taxon>
        <taxon>Embryophyta</taxon>
        <taxon>Tracheophyta</taxon>
        <taxon>Spermatophyta</taxon>
        <taxon>Magnoliopsida</taxon>
        <taxon>eudicotyledons</taxon>
        <taxon>Gunneridae</taxon>
        <taxon>Pentapetalae</taxon>
        <taxon>rosids</taxon>
        <taxon>fabids</taxon>
        <taxon>Malpighiales</taxon>
        <taxon>Linaceae</taxon>
        <taxon>Linum</taxon>
    </lineage>
</organism>
<evidence type="ECO:0000256" key="2">
    <source>
        <dbReference type="SAM" id="Phobius"/>
    </source>
</evidence>
<dbReference type="PANTHER" id="PTHR46667">
    <property type="entry name" value="OS05G0182700 PROTEIN"/>
    <property type="match status" value="1"/>
</dbReference>
<dbReference type="Proteomes" id="UP001154282">
    <property type="component" value="Unassembled WGS sequence"/>
</dbReference>
<evidence type="ECO:0000259" key="3">
    <source>
        <dbReference type="Pfam" id="PF07889"/>
    </source>
</evidence>
<accession>A0AAV0H4F1</accession>
<feature type="region of interest" description="Disordered" evidence="1">
    <location>
        <begin position="285"/>
        <end position="305"/>
    </location>
</feature>
<dbReference type="AlphaFoldDB" id="A0AAV0H4F1"/>
<feature type="transmembrane region" description="Helical" evidence="2">
    <location>
        <begin position="87"/>
        <end position="107"/>
    </location>
</feature>
<dbReference type="InterPro" id="IPR012458">
    <property type="entry name" value="DUF1664"/>
</dbReference>
<evidence type="ECO:0000256" key="1">
    <source>
        <dbReference type="SAM" id="MobiDB-lite"/>
    </source>
</evidence>
<name>A0AAV0H4F1_9ROSI</name>
<feature type="transmembrane region" description="Helical" evidence="2">
    <location>
        <begin position="7"/>
        <end position="25"/>
    </location>
</feature>
<sequence>MAMQAALGSRVLLIAGAGYLGTVLIQKGKLSELIGEIQALVKGIEKGDSDGETDVLTHQVGLLAQQVRQLGSFRHITVLNNGQSGNYTGLIIPAATVGAVGYGYIWWKGWKISDLMYVTKQSMTAAVSNLTKHLEGVTDALAKAKEHLTQRIQGLDDKMDVQNEISRKIESDVNTIHDNIQMLDSEVGQLISFVSGLSLANCGIDYLCNLVKGKEVIMPKEMEVKFVSGSSRAITFPGDHSGSMVMIYYITVSPKAAGIYFDTFHEGLKALDYLSILSDDIQVNGEEPQSPPRRLVLPRANSVKA</sequence>
<keyword evidence="2" id="KW-0472">Membrane</keyword>
<keyword evidence="5" id="KW-1185">Reference proteome</keyword>
<evidence type="ECO:0000313" key="4">
    <source>
        <dbReference type="EMBL" id="CAI0379463.1"/>
    </source>
</evidence>
<keyword evidence="2" id="KW-0812">Transmembrane</keyword>
<dbReference type="EMBL" id="CAMGYJ010000002">
    <property type="protein sequence ID" value="CAI0379463.1"/>
    <property type="molecule type" value="Genomic_DNA"/>
</dbReference>
<evidence type="ECO:0000313" key="5">
    <source>
        <dbReference type="Proteomes" id="UP001154282"/>
    </source>
</evidence>
<comment type="caution">
    <text evidence="4">The sequence shown here is derived from an EMBL/GenBank/DDBJ whole genome shotgun (WGS) entry which is preliminary data.</text>
</comment>
<proteinExistence type="predicted"/>